<protein>
    <submittedName>
        <fullName evidence="1">Uncharacterized protein</fullName>
    </submittedName>
</protein>
<reference evidence="1 2" key="1">
    <citation type="submission" date="2007-05" db="EMBL/GenBank/DDBJ databases">
        <title>Complete sequence of chromosome of Acidiphilium cryptum JF-5.</title>
        <authorList>
            <consortium name="US DOE Joint Genome Institute"/>
            <person name="Copeland A."/>
            <person name="Lucas S."/>
            <person name="Lapidus A."/>
            <person name="Barry K."/>
            <person name="Detter J.C."/>
            <person name="Glavina del Rio T."/>
            <person name="Hammon N."/>
            <person name="Israni S."/>
            <person name="Dalin E."/>
            <person name="Tice H."/>
            <person name="Pitluck S."/>
            <person name="Sims D."/>
            <person name="Brettin T."/>
            <person name="Bruce D."/>
            <person name="Han C."/>
            <person name="Schmutz J."/>
            <person name="Larimer F."/>
            <person name="Land M."/>
            <person name="Hauser L."/>
            <person name="Kyrpides N."/>
            <person name="Kim E."/>
            <person name="Magnuson T."/>
            <person name="Richardson P."/>
        </authorList>
    </citation>
    <scope>NUCLEOTIDE SEQUENCE [LARGE SCALE GENOMIC DNA]</scope>
    <source>
        <strain evidence="1 2">JF-5</strain>
    </source>
</reference>
<dbReference type="Proteomes" id="UP000000245">
    <property type="component" value="Chromosome"/>
</dbReference>
<evidence type="ECO:0000313" key="2">
    <source>
        <dbReference type="Proteomes" id="UP000000245"/>
    </source>
</evidence>
<proteinExistence type="predicted"/>
<dbReference type="AlphaFoldDB" id="A5FWY5"/>
<accession>A5FWY5</accession>
<organism evidence="1 2">
    <name type="scientific">Acidiphilium cryptum (strain JF-5)</name>
    <dbReference type="NCBI Taxonomy" id="349163"/>
    <lineage>
        <taxon>Bacteria</taxon>
        <taxon>Pseudomonadati</taxon>
        <taxon>Pseudomonadota</taxon>
        <taxon>Alphaproteobacteria</taxon>
        <taxon>Acetobacterales</taxon>
        <taxon>Acidocellaceae</taxon>
        <taxon>Acidiphilium</taxon>
    </lineage>
</organism>
<sequence>MRRFQIYQNWHFRRGARAYELNNLRKLDWHCAAQIRDLYNILLGGGGSRLTDRQLLDWLRREAQSTMLAPFWLQDVWTLGTDAMAPAASPAPPPVAMPVAQWTIRHKIIAMFQTVPAHLGAAARAQFEAFITRQNLALLAGIFVVVAAVQAAPGADNGAGGVDEGKLLMTGGGSQVSLPPSAVSFGNRGACP</sequence>
<dbReference type="RefSeq" id="WP_011941858.1">
    <property type="nucleotide sequence ID" value="NC_009484.1"/>
</dbReference>
<dbReference type="KEGG" id="acr:Acry_0898"/>
<dbReference type="STRING" id="349163.Acry_0898"/>
<name>A5FWY5_ACICJ</name>
<gene>
    <name evidence="1" type="ordered locus">Acry_0898</name>
</gene>
<evidence type="ECO:0000313" key="1">
    <source>
        <dbReference type="EMBL" id="ABQ30117.1"/>
    </source>
</evidence>
<dbReference type="HOGENOM" id="CLU_1412466_0_0_5"/>
<keyword evidence="2" id="KW-1185">Reference proteome</keyword>
<dbReference type="EMBL" id="CP000697">
    <property type="protein sequence ID" value="ABQ30117.1"/>
    <property type="molecule type" value="Genomic_DNA"/>
</dbReference>